<protein>
    <submittedName>
        <fullName evidence="2">Uncharacterized protein</fullName>
    </submittedName>
</protein>
<feature type="repeat" description="ANK" evidence="1">
    <location>
        <begin position="148"/>
        <end position="180"/>
    </location>
</feature>
<evidence type="ECO:0000256" key="1">
    <source>
        <dbReference type="PROSITE-ProRule" id="PRU00023"/>
    </source>
</evidence>
<gene>
    <name evidence="2" type="ORF">SCF082_LOCUS22337</name>
</gene>
<comment type="caution">
    <text evidence="2">The sequence shown here is derived from an EMBL/GenBank/DDBJ whole genome shotgun (WGS) entry which is preliminary data.</text>
</comment>
<dbReference type="Proteomes" id="UP001642464">
    <property type="component" value="Unassembled WGS sequence"/>
</dbReference>
<dbReference type="InterPro" id="IPR002110">
    <property type="entry name" value="Ankyrin_rpt"/>
</dbReference>
<organism evidence="2 3">
    <name type="scientific">Durusdinium trenchii</name>
    <dbReference type="NCBI Taxonomy" id="1381693"/>
    <lineage>
        <taxon>Eukaryota</taxon>
        <taxon>Sar</taxon>
        <taxon>Alveolata</taxon>
        <taxon>Dinophyceae</taxon>
        <taxon>Suessiales</taxon>
        <taxon>Symbiodiniaceae</taxon>
        <taxon>Durusdinium</taxon>
    </lineage>
</organism>
<dbReference type="PANTHER" id="PTHR24125:SF5">
    <property type="entry name" value="ANKYRIN REPEAT PROTEIN"/>
    <property type="match status" value="1"/>
</dbReference>
<dbReference type="SMART" id="SM00248">
    <property type="entry name" value="ANK"/>
    <property type="match status" value="3"/>
</dbReference>
<evidence type="ECO:0000313" key="3">
    <source>
        <dbReference type="Proteomes" id="UP001642464"/>
    </source>
</evidence>
<dbReference type="Gene3D" id="1.25.40.20">
    <property type="entry name" value="Ankyrin repeat-containing domain"/>
    <property type="match status" value="1"/>
</dbReference>
<dbReference type="Pfam" id="PF13637">
    <property type="entry name" value="Ank_4"/>
    <property type="match status" value="1"/>
</dbReference>
<proteinExistence type="predicted"/>
<sequence>MERTMFRVFWAMTGRAVATFAVEQVEGKSVQWLKTMLAKQIGVSRFQQRCFPEDLARALDDQEILPPSMVQLLVVDFEPPDVTDRKLITVCAGNRCEEVDALLKKPIAPDITGDFGWTALHTAAWAGNSKCMCLLLEARANHDQEDSFGSTPLYFAAERNNLEAVQLLVAAGADKDKAANDGSTALHIAIVNGHLSVVWLLLFHMFGEVDDENVLKDWPSNSLTSADSATGAFGTAPSQWLSV</sequence>
<dbReference type="InterPro" id="IPR052457">
    <property type="entry name" value="Ankyrin-DD_containing_protein"/>
</dbReference>
<feature type="repeat" description="ANK" evidence="1">
    <location>
        <begin position="115"/>
        <end position="147"/>
    </location>
</feature>
<dbReference type="EMBL" id="CAXAMM010016002">
    <property type="protein sequence ID" value="CAK9037841.1"/>
    <property type="molecule type" value="Genomic_DNA"/>
</dbReference>
<dbReference type="PANTHER" id="PTHR24125">
    <property type="entry name" value="ANKYRIN REPEAT AND DEATH DOMAIN-CONTAINING PROTEIN"/>
    <property type="match status" value="1"/>
</dbReference>
<dbReference type="InterPro" id="IPR036770">
    <property type="entry name" value="Ankyrin_rpt-contain_sf"/>
</dbReference>
<keyword evidence="1" id="KW-0040">ANK repeat</keyword>
<keyword evidence="3" id="KW-1185">Reference proteome</keyword>
<dbReference type="SUPFAM" id="SSF48403">
    <property type="entry name" value="Ankyrin repeat"/>
    <property type="match status" value="1"/>
</dbReference>
<dbReference type="Pfam" id="PF12796">
    <property type="entry name" value="Ank_2"/>
    <property type="match status" value="1"/>
</dbReference>
<feature type="repeat" description="ANK" evidence="1">
    <location>
        <begin position="181"/>
        <end position="202"/>
    </location>
</feature>
<accession>A0ABP0LF98</accession>
<reference evidence="2 3" key="1">
    <citation type="submission" date="2024-02" db="EMBL/GenBank/DDBJ databases">
        <authorList>
            <person name="Chen Y."/>
            <person name="Shah S."/>
            <person name="Dougan E. K."/>
            <person name="Thang M."/>
            <person name="Chan C."/>
        </authorList>
    </citation>
    <scope>NUCLEOTIDE SEQUENCE [LARGE SCALE GENOMIC DNA]</scope>
</reference>
<name>A0ABP0LF98_9DINO</name>
<evidence type="ECO:0000313" key="2">
    <source>
        <dbReference type="EMBL" id="CAK9037841.1"/>
    </source>
</evidence>
<dbReference type="PROSITE" id="PS50297">
    <property type="entry name" value="ANK_REP_REGION"/>
    <property type="match status" value="2"/>
</dbReference>
<dbReference type="PROSITE" id="PS50088">
    <property type="entry name" value="ANK_REPEAT"/>
    <property type="match status" value="3"/>
</dbReference>